<feature type="compositionally biased region" description="Basic and acidic residues" evidence="3">
    <location>
        <begin position="291"/>
        <end position="305"/>
    </location>
</feature>
<protein>
    <recommendedName>
        <fullName evidence="6">DNA replication regulator SLD2</fullName>
    </recommendedName>
</protein>
<comment type="subcellular location">
    <subcellularLocation>
        <location evidence="1">Nucleus</location>
    </subcellularLocation>
</comment>
<dbReference type="EMBL" id="KI925454">
    <property type="protein sequence ID" value="ETW87105.1"/>
    <property type="molecule type" value="Genomic_DNA"/>
</dbReference>
<sequence>MSAESTALRAQLKAFEREFRAKHLRDPAVDDIKKAGYAGKYKLYKALVKADKASTSASLPFPSLSKPPARPTTPPRSQPRPTASIIPKSRAVTTRVSSSSNPFSPVKDRGTKKQSTPPTDRLPNPFASPLKAKPARRSSPRPLSPDPFPPFEEREKATYSQHEPGPSNPVARARKRLRGEPVSPSPMKEKRQRVDSFPVLPFPSFTALAAADSDDDDQLLVEQANSFFVADSPVKAAPKGKTFKLLFEEEVPLRSSSRPNANAGLARSRTAAANDELFRSNSQRAGSMSKSSDDAASDDHHRLPEMKPVGKGKNNDSAQRSKAKKERRLHVNGFTFGKDNLFAPADLPEEPSTTSKPGLPSHQEFGTRALGKASMKRPLVQAEDEAVSTSELPLLPPSPPPASGSSKYKVKSKAAGRKKLKMVTETQDDEDNSSEDVSVKVRDWSRRRHVEVNDLDPDLMLRLRADGALREVPTLGPASDDDPGGFEVHLPDHLRRMLAISPSKARDPNEEGVVRELLYGQRTTHYDGARGGDIWEVGELGHGTEGEEDWEGEPVPWETGEL</sequence>
<dbReference type="GO" id="GO:0005634">
    <property type="term" value="C:nucleus"/>
    <property type="evidence" value="ECO:0007669"/>
    <property type="project" value="UniProtKB-SubCell"/>
</dbReference>
<feature type="region of interest" description="Disordered" evidence="3">
    <location>
        <begin position="54"/>
        <end position="195"/>
    </location>
</feature>
<name>W4KNY8_HETIT</name>
<organism evidence="4 5">
    <name type="scientific">Heterobasidion irregulare (strain TC 32-1)</name>
    <dbReference type="NCBI Taxonomy" id="747525"/>
    <lineage>
        <taxon>Eukaryota</taxon>
        <taxon>Fungi</taxon>
        <taxon>Dikarya</taxon>
        <taxon>Basidiomycota</taxon>
        <taxon>Agaricomycotina</taxon>
        <taxon>Agaricomycetes</taxon>
        <taxon>Russulales</taxon>
        <taxon>Bondarzewiaceae</taxon>
        <taxon>Heterobasidion</taxon>
        <taxon>Heterobasidion annosum species complex</taxon>
    </lineage>
</organism>
<dbReference type="RefSeq" id="XP_009541046.1">
    <property type="nucleotide sequence ID" value="XM_009542751.1"/>
</dbReference>
<keyword evidence="5" id="KW-1185">Reference proteome</keyword>
<evidence type="ECO:0000313" key="5">
    <source>
        <dbReference type="Proteomes" id="UP000030671"/>
    </source>
</evidence>
<feature type="compositionally biased region" description="Basic residues" evidence="3">
    <location>
        <begin position="321"/>
        <end position="330"/>
    </location>
</feature>
<evidence type="ECO:0000313" key="4">
    <source>
        <dbReference type="EMBL" id="ETW87105.1"/>
    </source>
</evidence>
<feature type="region of interest" description="Disordered" evidence="3">
    <location>
        <begin position="530"/>
        <end position="562"/>
    </location>
</feature>
<dbReference type="KEGG" id="hir:HETIRDRAFT_443073"/>
<dbReference type="OrthoDB" id="8775810at2759"/>
<accession>W4KNY8</accession>
<dbReference type="AlphaFoldDB" id="W4KNY8"/>
<evidence type="ECO:0008006" key="6">
    <source>
        <dbReference type="Google" id="ProtNLM"/>
    </source>
</evidence>
<dbReference type="Pfam" id="PF11719">
    <property type="entry name" value="Drc1-Sld2"/>
    <property type="match status" value="1"/>
</dbReference>
<reference evidence="4 5" key="1">
    <citation type="journal article" date="2012" name="New Phytol.">
        <title>Insight into trade-off between wood decay and parasitism from the genome of a fungal forest pathogen.</title>
        <authorList>
            <person name="Olson A."/>
            <person name="Aerts A."/>
            <person name="Asiegbu F."/>
            <person name="Belbahri L."/>
            <person name="Bouzid O."/>
            <person name="Broberg A."/>
            <person name="Canback B."/>
            <person name="Coutinho P.M."/>
            <person name="Cullen D."/>
            <person name="Dalman K."/>
            <person name="Deflorio G."/>
            <person name="van Diepen L.T."/>
            <person name="Dunand C."/>
            <person name="Duplessis S."/>
            <person name="Durling M."/>
            <person name="Gonthier P."/>
            <person name="Grimwood J."/>
            <person name="Fossdal C.G."/>
            <person name="Hansson D."/>
            <person name="Henrissat B."/>
            <person name="Hietala A."/>
            <person name="Himmelstrand K."/>
            <person name="Hoffmeister D."/>
            <person name="Hogberg N."/>
            <person name="James T.Y."/>
            <person name="Karlsson M."/>
            <person name="Kohler A."/>
            <person name="Kues U."/>
            <person name="Lee Y.H."/>
            <person name="Lin Y.C."/>
            <person name="Lind M."/>
            <person name="Lindquist E."/>
            <person name="Lombard V."/>
            <person name="Lucas S."/>
            <person name="Lunden K."/>
            <person name="Morin E."/>
            <person name="Murat C."/>
            <person name="Park J."/>
            <person name="Raffaello T."/>
            <person name="Rouze P."/>
            <person name="Salamov A."/>
            <person name="Schmutz J."/>
            <person name="Solheim H."/>
            <person name="Stahlberg J."/>
            <person name="Velez H."/>
            <person name="de Vries R.P."/>
            <person name="Wiebenga A."/>
            <person name="Woodward S."/>
            <person name="Yakovlev I."/>
            <person name="Garbelotto M."/>
            <person name="Martin F."/>
            <person name="Grigoriev I.V."/>
            <person name="Stenlid J."/>
        </authorList>
    </citation>
    <scope>NUCLEOTIDE SEQUENCE [LARGE SCALE GENOMIC DNA]</scope>
    <source>
        <strain evidence="4 5">TC 32-1</strain>
    </source>
</reference>
<proteinExistence type="predicted"/>
<dbReference type="Proteomes" id="UP000030671">
    <property type="component" value="Unassembled WGS sequence"/>
</dbReference>
<dbReference type="GeneID" id="20675505"/>
<feature type="compositionally biased region" description="Pro residues" evidence="3">
    <location>
        <begin position="68"/>
        <end position="78"/>
    </location>
</feature>
<dbReference type="InParanoid" id="W4KNY8"/>
<dbReference type="GO" id="GO:0006260">
    <property type="term" value="P:DNA replication"/>
    <property type="evidence" value="ECO:0007669"/>
    <property type="project" value="InterPro"/>
</dbReference>
<keyword evidence="2" id="KW-0539">Nucleus</keyword>
<dbReference type="STRING" id="747525.W4KNY8"/>
<feature type="compositionally biased region" description="Basic residues" evidence="3">
    <location>
        <begin position="408"/>
        <end position="421"/>
    </location>
</feature>
<dbReference type="InterPro" id="IPR021110">
    <property type="entry name" value="DNA_rep_checkpnt_protein"/>
</dbReference>
<evidence type="ECO:0000256" key="1">
    <source>
        <dbReference type="ARBA" id="ARBA00004123"/>
    </source>
</evidence>
<feature type="compositionally biased region" description="Low complexity" evidence="3">
    <location>
        <begin position="79"/>
        <end position="100"/>
    </location>
</feature>
<feature type="compositionally biased region" description="Polar residues" evidence="3">
    <location>
        <begin position="279"/>
        <end position="288"/>
    </location>
</feature>
<evidence type="ECO:0000256" key="3">
    <source>
        <dbReference type="SAM" id="MobiDB-lite"/>
    </source>
</evidence>
<evidence type="ECO:0000256" key="2">
    <source>
        <dbReference type="ARBA" id="ARBA00023242"/>
    </source>
</evidence>
<dbReference type="HOGENOM" id="CLU_035050_0_0_1"/>
<dbReference type="eggNOG" id="ENOG502SCF7">
    <property type="taxonomic scope" value="Eukaryota"/>
</dbReference>
<gene>
    <name evidence="4" type="ORF">HETIRDRAFT_443073</name>
</gene>
<dbReference type="Gene3D" id="1.10.10.1460">
    <property type="match status" value="1"/>
</dbReference>
<feature type="region of interest" description="Disordered" evidence="3">
    <location>
        <begin position="252"/>
        <end position="439"/>
    </location>
</feature>